<evidence type="ECO:0000256" key="3">
    <source>
        <dbReference type="SAM" id="Phobius"/>
    </source>
</evidence>
<dbReference type="InterPro" id="IPR041916">
    <property type="entry name" value="Anti_sigma_zinc_sf"/>
</dbReference>
<keyword evidence="3" id="KW-1133">Transmembrane helix</keyword>
<keyword evidence="3" id="KW-0472">Membrane</keyword>
<dbReference type="Gene3D" id="1.10.10.1320">
    <property type="entry name" value="Anti-sigma factor, zinc-finger domain"/>
    <property type="match status" value="1"/>
</dbReference>
<dbReference type="Pfam" id="PF13490">
    <property type="entry name" value="zf-HC2"/>
    <property type="match status" value="1"/>
</dbReference>
<evidence type="ECO:0000256" key="1">
    <source>
        <dbReference type="ARBA" id="ARBA00024353"/>
    </source>
</evidence>
<evidence type="ECO:0000313" key="6">
    <source>
        <dbReference type="Proteomes" id="UP001145050"/>
    </source>
</evidence>
<sequence>MACNKEAIKLMHQYLDDELSTDDKSKLQAHLKSCTSCQQHYQELKKTNTYMKSMDQINVPHDFTRNVMNNLPKEPKRVGYKRWMKTHPIVTAAAIFFVLMFAGLSSVWNGNSQLTVSKQKDLVIENNTVTVPEGVTVDGDLVVKNGDLIIEGTVKGDVVLINGKLISDQKSSDPYLAAAIGGELKQIDQIFDWVWYNIKKSINDVFSFKVNTIYTLHALV</sequence>
<evidence type="ECO:0000313" key="5">
    <source>
        <dbReference type="EMBL" id="MDC3426150.1"/>
    </source>
</evidence>
<comment type="caution">
    <text evidence="5">The sequence shown here is derived from an EMBL/GenBank/DDBJ whole genome shotgun (WGS) entry which is preliminary data.</text>
</comment>
<feature type="domain" description="Putative zinc-finger" evidence="4">
    <location>
        <begin position="3"/>
        <end position="38"/>
    </location>
</feature>
<protein>
    <recommendedName>
        <fullName evidence="2">Anti-sigma-W factor RsiW</fullName>
    </recommendedName>
</protein>
<keyword evidence="6" id="KW-1185">Reference proteome</keyword>
<evidence type="ECO:0000259" key="4">
    <source>
        <dbReference type="Pfam" id="PF13490"/>
    </source>
</evidence>
<evidence type="ECO:0000256" key="2">
    <source>
        <dbReference type="ARBA" id="ARBA00024438"/>
    </source>
</evidence>
<dbReference type="Proteomes" id="UP001145050">
    <property type="component" value="Unassembled WGS sequence"/>
</dbReference>
<name>A0A9X3WV03_9BACI</name>
<dbReference type="AlphaFoldDB" id="A0A9X3WV03"/>
<accession>A0A9X3WV03</accession>
<dbReference type="RefSeq" id="WP_272437972.1">
    <property type="nucleotide sequence ID" value="NZ_JAMQKB010000032.1"/>
</dbReference>
<proteinExistence type="inferred from homology"/>
<feature type="transmembrane region" description="Helical" evidence="3">
    <location>
        <begin position="89"/>
        <end position="108"/>
    </location>
</feature>
<comment type="similarity">
    <text evidence="1">Belongs to the zinc-associated anti-sigma factor (ZAS) superfamily. Anti-sigma-W factor family.</text>
</comment>
<reference evidence="5" key="1">
    <citation type="submission" date="2022-06" db="EMBL/GenBank/DDBJ databases">
        <title>Aquibacillus sp. a new bacterium isolated from soil saline samples.</title>
        <authorList>
            <person name="Galisteo C."/>
            <person name="De La Haba R."/>
            <person name="Sanchez-Porro C."/>
            <person name="Ventosa A."/>
        </authorList>
    </citation>
    <scope>NUCLEOTIDE SEQUENCE</scope>
    <source>
        <strain evidence="5">3ASR75-11</strain>
    </source>
</reference>
<organism evidence="5 6">
    <name type="scientific">Terrihalobacillus insolitus</name>
    <dbReference type="NCBI Taxonomy" id="2950438"/>
    <lineage>
        <taxon>Bacteria</taxon>
        <taxon>Bacillati</taxon>
        <taxon>Bacillota</taxon>
        <taxon>Bacilli</taxon>
        <taxon>Bacillales</taxon>
        <taxon>Bacillaceae</taxon>
        <taxon>Terrihalobacillus</taxon>
    </lineage>
</organism>
<dbReference type="EMBL" id="JAMQKB010000032">
    <property type="protein sequence ID" value="MDC3426150.1"/>
    <property type="molecule type" value="Genomic_DNA"/>
</dbReference>
<keyword evidence="3" id="KW-0812">Transmembrane</keyword>
<gene>
    <name evidence="5" type="ORF">NC797_16765</name>
</gene>
<dbReference type="InterPro" id="IPR027383">
    <property type="entry name" value="Znf_put"/>
</dbReference>